<keyword evidence="1" id="KW-1133">Transmembrane helix</keyword>
<evidence type="ECO:0000313" key="3">
    <source>
        <dbReference type="EMBL" id="TCZ68324.1"/>
    </source>
</evidence>
<reference evidence="3 4" key="1">
    <citation type="submission" date="2019-03" db="EMBL/GenBank/DDBJ databases">
        <authorList>
            <person name="Kim M.K.M."/>
        </authorList>
    </citation>
    <scope>NUCLEOTIDE SEQUENCE [LARGE SCALE GENOMIC DNA]</scope>
    <source>
        <strain evidence="3 4">17J68-15</strain>
    </source>
</reference>
<keyword evidence="1" id="KW-0812">Transmembrane</keyword>
<protein>
    <submittedName>
        <fullName evidence="3">DUF1206 domain-containing protein</fullName>
    </submittedName>
</protein>
<evidence type="ECO:0000313" key="4">
    <source>
        <dbReference type="Proteomes" id="UP000295164"/>
    </source>
</evidence>
<dbReference type="InterPro" id="IPR009597">
    <property type="entry name" value="DUF1206"/>
</dbReference>
<comment type="caution">
    <text evidence="3">The sequence shown here is derived from an EMBL/GenBank/DDBJ whole genome shotgun (WGS) entry which is preliminary data.</text>
</comment>
<feature type="transmembrane region" description="Helical" evidence="1">
    <location>
        <begin position="65"/>
        <end position="88"/>
    </location>
</feature>
<dbReference type="AlphaFoldDB" id="A0A4R4E168"/>
<feature type="domain" description="DUF1206" evidence="2">
    <location>
        <begin position="200"/>
        <end position="269"/>
    </location>
</feature>
<dbReference type="RefSeq" id="WP_131852892.1">
    <property type="nucleotide sequence ID" value="NZ_SKFH01000028.1"/>
</dbReference>
<sequence>MELPVQHSAPETSDWIRRLGRMGLITKGVLYCLLGTLAFLAAFHFDGHSTEETDRGGVLRAVRDLPAGNLLLAAIALGLLCYCAWRGFQAFGNTEGKEKDAKGWAARLRYFFSGLTYAAVAVLAIRLLFSDSGKKDSQQALAQNLLDKPMGQALAYAAAAIFFVTGIYQFYYAFRGKYRKHAGAGSFKPGGRVLLLAGMIGYCARGAVWLLIGFLFGRAALHTRAAEAGDTSRAFNLLQQGDYGSWLLAAVGLGLVCYGLFNFIRARYDRLQGKTR</sequence>
<dbReference type="EMBL" id="SKFH01000028">
    <property type="protein sequence ID" value="TCZ68324.1"/>
    <property type="molecule type" value="Genomic_DNA"/>
</dbReference>
<feature type="transmembrane region" description="Helical" evidence="1">
    <location>
        <begin position="193"/>
        <end position="216"/>
    </location>
</feature>
<evidence type="ECO:0000259" key="2">
    <source>
        <dbReference type="Pfam" id="PF06724"/>
    </source>
</evidence>
<feature type="transmembrane region" description="Helical" evidence="1">
    <location>
        <begin position="153"/>
        <end position="172"/>
    </location>
</feature>
<feature type="domain" description="DUF1206" evidence="2">
    <location>
        <begin position="23"/>
        <end position="91"/>
    </location>
</feature>
<feature type="transmembrane region" description="Helical" evidence="1">
    <location>
        <begin position="108"/>
        <end position="129"/>
    </location>
</feature>
<feature type="transmembrane region" description="Helical" evidence="1">
    <location>
        <begin position="243"/>
        <end position="264"/>
    </location>
</feature>
<gene>
    <name evidence="3" type="ORF">E0486_14105</name>
</gene>
<name>A0A4R4E168_9BACT</name>
<proteinExistence type="predicted"/>
<feature type="transmembrane region" description="Helical" evidence="1">
    <location>
        <begin position="24"/>
        <end position="45"/>
    </location>
</feature>
<dbReference type="Proteomes" id="UP000295164">
    <property type="component" value="Unassembled WGS sequence"/>
</dbReference>
<evidence type="ECO:0000256" key="1">
    <source>
        <dbReference type="SAM" id="Phobius"/>
    </source>
</evidence>
<dbReference type="OrthoDB" id="5702018at2"/>
<accession>A0A4R4E168</accession>
<organism evidence="3 4">
    <name type="scientific">Flaviaesturariibacter aridisoli</name>
    <dbReference type="NCBI Taxonomy" id="2545761"/>
    <lineage>
        <taxon>Bacteria</taxon>
        <taxon>Pseudomonadati</taxon>
        <taxon>Bacteroidota</taxon>
        <taxon>Chitinophagia</taxon>
        <taxon>Chitinophagales</taxon>
        <taxon>Chitinophagaceae</taxon>
        <taxon>Flaviaestuariibacter</taxon>
    </lineage>
</organism>
<keyword evidence="4" id="KW-1185">Reference proteome</keyword>
<keyword evidence="1" id="KW-0472">Membrane</keyword>
<feature type="domain" description="DUF1206" evidence="2">
    <location>
        <begin position="110"/>
        <end position="175"/>
    </location>
</feature>
<dbReference type="Pfam" id="PF06724">
    <property type="entry name" value="DUF1206"/>
    <property type="match status" value="3"/>
</dbReference>